<dbReference type="AlphaFoldDB" id="A0A8K0KVR3"/>
<gene>
    <name evidence="2" type="ORF">KVT40_008484</name>
</gene>
<keyword evidence="3" id="KW-1185">Reference proteome</keyword>
<dbReference type="Proteomes" id="UP000809789">
    <property type="component" value="Unassembled WGS sequence"/>
</dbReference>
<evidence type="ECO:0000313" key="2">
    <source>
        <dbReference type="EMBL" id="KAG8623508.1"/>
    </source>
</evidence>
<proteinExistence type="predicted"/>
<feature type="region of interest" description="Disordered" evidence="1">
    <location>
        <begin position="131"/>
        <end position="172"/>
    </location>
</feature>
<organism evidence="2 3">
    <name type="scientific">Elsinoe batatas</name>
    <dbReference type="NCBI Taxonomy" id="2601811"/>
    <lineage>
        <taxon>Eukaryota</taxon>
        <taxon>Fungi</taxon>
        <taxon>Dikarya</taxon>
        <taxon>Ascomycota</taxon>
        <taxon>Pezizomycotina</taxon>
        <taxon>Dothideomycetes</taxon>
        <taxon>Dothideomycetidae</taxon>
        <taxon>Myriangiales</taxon>
        <taxon>Elsinoaceae</taxon>
        <taxon>Elsinoe</taxon>
    </lineage>
</organism>
<evidence type="ECO:0000256" key="1">
    <source>
        <dbReference type="SAM" id="MobiDB-lite"/>
    </source>
</evidence>
<protein>
    <submittedName>
        <fullName evidence="2">Uncharacterized protein</fullName>
    </submittedName>
</protein>
<feature type="compositionally biased region" description="Low complexity" evidence="1">
    <location>
        <begin position="44"/>
        <end position="59"/>
    </location>
</feature>
<comment type="caution">
    <text evidence="2">The sequence shown here is derived from an EMBL/GenBank/DDBJ whole genome shotgun (WGS) entry which is preliminary data.</text>
</comment>
<dbReference type="EMBL" id="JAESVG020000010">
    <property type="protein sequence ID" value="KAG8623508.1"/>
    <property type="molecule type" value="Genomic_DNA"/>
</dbReference>
<reference evidence="2" key="1">
    <citation type="submission" date="2021-07" db="EMBL/GenBank/DDBJ databases">
        <title>Elsinoe batatas strain:CRI-CJ2 Genome sequencing and assembly.</title>
        <authorList>
            <person name="Huang L."/>
        </authorList>
    </citation>
    <scope>NUCLEOTIDE SEQUENCE</scope>
    <source>
        <strain evidence="2">CRI-CJ2</strain>
    </source>
</reference>
<dbReference type="OrthoDB" id="3934095at2759"/>
<name>A0A8K0KVR3_9PEZI</name>
<feature type="region of interest" description="Disordered" evidence="1">
    <location>
        <begin position="35"/>
        <end position="106"/>
    </location>
</feature>
<accession>A0A8K0KVR3</accession>
<feature type="compositionally biased region" description="Basic and acidic residues" evidence="1">
    <location>
        <begin position="133"/>
        <end position="143"/>
    </location>
</feature>
<evidence type="ECO:0000313" key="3">
    <source>
        <dbReference type="Proteomes" id="UP000809789"/>
    </source>
</evidence>
<feature type="compositionally biased region" description="Acidic residues" evidence="1">
    <location>
        <begin position="151"/>
        <end position="165"/>
    </location>
</feature>
<sequence length="172" mass="19516">MPSTPTTPSSVDSFSFEALIMQSENLIRSWSGFSRDTLLRSPGTSSQASRSTTTSSTESPHSRHNAQQTTTSQPPPIPARAPGHSFHTPRQPLRKRRSPKVLSLRELRAKDSEAQLRSVYETQTLAYLNDDVQPYRRPGESRLKWSYTESSSEEDIKEEPEEDEQYFMAPEK</sequence>